<proteinExistence type="predicted"/>
<dbReference type="Gene3D" id="3.80.10.10">
    <property type="entry name" value="Ribonuclease Inhibitor"/>
    <property type="match status" value="1"/>
</dbReference>
<sequence>MRYPSGSLRIQPDHLNLPLLQGLAALPLLVELSIDVNSMANDVVTRLGFKMLQTLRIDGEIFTTMRFLSMISSPFIHTFSVDIAVQEDAESLRSLSAMIAAKFPSLCNLQFRATGFGAEDLPLSAIIESLMSLRSLRVIDLTPLKGMSLSNQELVDMASAWPDAEVLSIWGTATSVDAGHVLTAFARLCPNLKDFSLPYLNFDALPSPDSLSNISAVGHCLRTLRFNALLNDSVPDPSAAAHFLDVIFPELDLKRAIAYEVDVKRDFRSPDESRWKKVLELLASLRRDREHRLDQVESS</sequence>
<dbReference type="InParanoid" id="A0A401GKI2"/>
<evidence type="ECO:0000313" key="1">
    <source>
        <dbReference type="EMBL" id="GBE82675.1"/>
    </source>
</evidence>
<dbReference type="STRING" id="139825.A0A401GKI2"/>
<comment type="caution">
    <text evidence="1">The sequence shown here is derived from an EMBL/GenBank/DDBJ whole genome shotgun (WGS) entry which is preliminary data.</text>
</comment>
<dbReference type="EMBL" id="BFAD01000004">
    <property type="protein sequence ID" value="GBE82675.1"/>
    <property type="molecule type" value="Genomic_DNA"/>
</dbReference>
<dbReference type="InterPro" id="IPR032675">
    <property type="entry name" value="LRR_dom_sf"/>
</dbReference>
<evidence type="ECO:0000313" key="2">
    <source>
        <dbReference type="Proteomes" id="UP000287166"/>
    </source>
</evidence>
<name>A0A401GKI2_9APHY</name>
<reference evidence="1 2" key="1">
    <citation type="journal article" date="2018" name="Sci. Rep.">
        <title>Genome sequence of the cauliflower mushroom Sparassis crispa (Hanabiratake) and its association with beneficial usage.</title>
        <authorList>
            <person name="Kiyama R."/>
            <person name="Furutani Y."/>
            <person name="Kawaguchi K."/>
            <person name="Nakanishi T."/>
        </authorList>
    </citation>
    <scope>NUCLEOTIDE SEQUENCE [LARGE SCALE GENOMIC DNA]</scope>
</reference>
<gene>
    <name evidence="1" type="ORF">SCP_0410600</name>
</gene>
<accession>A0A401GKI2</accession>
<protein>
    <recommendedName>
        <fullName evidence="3">F-box domain-containing protein</fullName>
    </recommendedName>
</protein>
<dbReference type="Proteomes" id="UP000287166">
    <property type="component" value="Unassembled WGS sequence"/>
</dbReference>
<organism evidence="1 2">
    <name type="scientific">Sparassis crispa</name>
    <dbReference type="NCBI Taxonomy" id="139825"/>
    <lineage>
        <taxon>Eukaryota</taxon>
        <taxon>Fungi</taxon>
        <taxon>Dikarya</taxon>
        <taxon>Basidiomycota</taxon>
        <taxon>Agaricomycotina</taxon>
        <taxon>Agaricomycetes</taxon>
        <taxon>Polyporales</taxon>
        <taxon>Sparassidaceae</taxon>
        <taxon>Sparassis</taxon>
    </lineage>
</organism>
<evidence type="ECO:0008006" key="3">
    <source>
        <dbReference type="Google" id="ProtNLM"/>
    </source>
</evidence>
<keyword evidence="2" id="KW-1185">Reference proteome</keyword>
<dbReference type="RefSeq" id="XP_027613588.1">
    <property type="nucleotide sequence ID" value="XM_027757787.1"/>
</dbReference>
<dbReference type="OrthoDB" id="2753295at2759"/>
<dbReference type="GeneID" id="38779592"/>
<dbReference type="AlphaFoldDB" id="A0A401GKI2"/>
<dbReference type="SUPFAM" id="SSF52047">
    <property type="entry name" value="RNI-like"/>
    <property type="match status" value="1"/>
</dbReference>